<reference evidence="1 2" key="1">
    <citation type="journal article" date="2016" name="Proc. Natl. Acad. Sci. U.S.A.">
        <title>Comparative genomics of biotechnologically important yeasts.</title>
        <authorList>
            <person name="Riley R."/>
            <person name="Haridas S."/>
            <person name="Wolfe K.H."/>
            <person name="Lopes M.R."/>
            <person name="Hittinger C.T."/>
            <person name="Goeker M."/>
            <person name="Salamov A.A."/>
            <person name="Wisecaver J.H."/>
            <person name="Long T.M."/>
            <person name="Calvey C.H."/>
            <person name="Aerts A.L."/>
            <person name="Barry K.W."/>
            <person name="Choi C."/>
            <person name="Clum A."/>
            <person name="Coughlan A.Y."/>
            <person name="Deshpande S."/>
            <person name="Douglass A.P."/>
            <person name="Hanson S.J."/>
            <person name="Klenk H.-P."/>
            <person name="LaButti K.M."/>
            <person name="Lapidus A."/>
            <person name="Lindquist E.A."/>
            <person name="Lipzen A.M."/>
            <person name="Meier-Kolthoff J.P."/>
            <person name="Ohm R.A."/>
            <person name="Otillar R.P."/>
            <person name="Pangilinan J.L."/>
            <person name="Peng Y."/>
            <person name="Rokas A."/>
            <person name="Rosa C.A."/>
            <person name="Scheuner C."/>
            <person name="Sibirny A.A."/>
            <person name="Slot J.C."/>
            <person name="Stielow J.B."/>
            <person name="Sun H."/>
            <person name="Kurtzman C.P."/>
            <person name="Blackwell M."/>
            <person name="Grigoriev I.V."/>
            <person name="Jeffries T.W."/>
        </authorList>
    </citation>
    <scope>NUCLEOTIDE SEQUENCE [LARGE SCALE GENOMIC DNA]</scope>
    <source>
        <strain evidence="1 2">NRRL Y-11557</strain>
    </source>
</reference>
<proteinExistence type="predicted"/>
<accession>A0A1E3Q1Y5</accession>
<evidence type="ECO:0000313" key="2">
    <source>
        <dbReference type="Proteomes" id="UP000094385"/>
    </source>
</evidence>
<dbReference type="Proteomes" id="UP000094385">
    <property type="component" value="Unassembled WGS sequence"/>
</dbReference>
<organism evidence="1 2">
    <name type="scientific">Lipomyces starkeyi NRRL Y-11557</name>
    <dbReference type="NCBI Taxonomy" id="675824"/>
    <lineage>
        <taxon>Eukaryota</taxon>
        <taxon>Fungi</taxon>
        <taxon>Dikarya</taxon>
        <taxon>Ascomycota</taxon>
        <taxon>Saccharomycotina</taxon>
        <taxon>Lipomycetes</taxon>
        <taxon>Lipomycetales</taxon>
        <taxon>Lipomycetaceae</taxon>
        <taxon>Lipomyces</taxon>
    </lineage>
</organism>
<gene>
    <name evidence="1" type="ORF">LIPSTDRAFT_73443</name>
</gene>
<protein>
    <submittedName>
        <fullName evidence="1">Uncharacterized protein</fullName>
    </submittedName>
</protein>
<dbReference type="EMBL" id="KV454297">
    <property type="protein sequence ID" value="ODQ71713.1"/>
    <property type="molecule type" value="Genomic_DNA"/>
</dbReference>
<evidence type="ECO:0000313" key="1">
    <source>
        <dbReference type="EMBL" id="ODQ71713.1"/>
    </source>
</evidence>
<dbReference type="PROSITE" id="PS51257">
    <property type="entry name" value="PROKAR_LIPOPROTEIN"/>
    <property type="match status" value="1"/>
</dbReference>
<sequence>MASSRKKYVPFRYICGLSIVISSCQMVAIRVPSLCSLPQHGGYHRLSSPCR</sequence>
<name>A0A1E3Q1Y5_LIPST</name>
<keyword evidence="2" id="KW-1185">Reference proteome</keyword>
<dbReference type="AlphaFoldDB" id="A0A1E3Q1Y5"/>